<organism evidence="4 5">
    <name type="scientific">Clavelina lepadiformis</name>
    <name type="common">Light-bulb sea squirt</name>
    <name type="synonym">Ascidia lepadiformis</name>
    <dbReference type="NCBI Taxonomy" id="159417"/>
    <lineage>
        <taxon>Eukaryota</taxon>
        <taxon>Metazoa</taxon>
        <taxon>Chordata</taxon>
        <taxon>Tunicata</taxon>
        <taxon>Ascidiacea</taxon>
        <taxon>Aplousobranchia</taxon>
        <taxon>Clavelinidae</taxon>
        <taxon>Clavelina</taxon>
    </lineage>
</organism>
<dbReference type="PANTHER" id="PTHR10824:SF4">
    <property type="entry name" value="ACYL-COENZYME A THIOESTERASE 1-LIKE"/>
    <property type="match status" value="1"/>
</dbReference>
<evidence type="ECO:0000313" key="4">
    <source>
        <dbReference type="EMBL" id="CAK8682703.1"/>
    </source>
</evidence>
<comment type="similarity">
    <text evidence="1">Belongs to the C/M/P thioester hydrolase family.</text>
</comment>
<evidence type="ECO:0000259" key="2">
    <source>
        <dbReference type="Pfam" id="PF04775"/>
    </source>
</evidence>
<gene>
    <name evidence="4" type="ORF">CVLEPA_LOCUS13346</name>
</gene>
<sequence length="513" mass="57934">MMENFPLIEASSVDSMSDQPIRISIKGLQPNQLISLHSWLISDNHNTFECVAQYMSNNEGIVSLQNDKSVGGDFVGNEPMGLFWAMQPSIINKRPYARLAKLDVTTPMVVTIDAYNACFNSTEDLHNLKKECILQSLKLTSIKLNRLFVAPGTKRITYTVEKDGVHGTLFIPPGEKTFPGVVTLFGGYPGTMEFKASLLASQGFAAFALAFYGVPGLHDDIWTEPNLVFDLEYFEKAIKLFCNHPQVCAERGVGIIGISGSSTMILALSVHIKEIKCVIWINGYLYPLIFSLGYKENVYSTEPFRATNIFDQIRDTKVFCGRHAHKKYKAYDQPKPEAVIKFYDQRDVAFMFIAGLDDESVPAGFYANEANRLLSKAKHPNFRILRYPGAGHLIEPPYSIHNHLTAQKGYEFVFNWGGSMTPHCRAQEESWLEQIEFLTSNIDVKIHITVKGTMDLEKVLSVHGSYIRKEPMGFFWSIKPYAVHERDVGRFLKKMLQVPFNTNLACLMVTHQI</sequence>
<proteinExistence type="inferred from homology"/>
<dbReference type="Pfam" id="PF04775">
    <property type="entry name" value="Bile_Hydr_Trans"/>
    <property type="match status" value="2"/>
</dbReference>
<evidence type="ECO:0000259" key="3">
    <source>
        <dbReference type="Pfam" id="PF08840"/>
    </source>
</evidence>
<name>A0ABP0FSV5_CLALP</name>
<keyword evidence="5" id="KW-1185">Reference proteome</keyword>
<protein>
    <submittedName>
        <fullName evidence="4">Uncharacterized protein</fullName>
    </submittedName>
</protein>
<dbReference type="PANTHER" id="PTHR10824">
    <property type="entry name" value="ACYL-COENZYME A THIOESTERASE-RELATED"/>
    <property type="match status" value="1"/>
</dbReference>
<dbReference type="PIRSF" id="PIRSF016521">
    <property type="entry name" value="Acyl-CoA_hydro"/>
    <property type="match status" value="1"/>
</dbReference>
<dbReference type="EMBL" id="CAWYQH010000096">
    <property type="protein sequence ID" value="CAK8682703.1"/>
    <property type="molecule type" value="Genomic_DNA"/>
</dbReference>
<feature type="domain" description="Acyl-CoA thioester hydrolase/bile acid-CoA amino acid N-acetyltransferase" evidence="2">
    <location>
        <begin position="451"/>
        <end position="505"/>
    </location>
</feature>
<dbReference type="InterPro" id="IPR014940">
    <property type="entry name" value="BAAT_C"/>
</dbReference>
<accession>A0ABP0FSV5</accession>
<evidence type="ECO:0000256" key="1">
    <source>
        <dbReference type="ARBA" id="ARBA00006538"/>
    </source>
</evidence>
<dbReference type="Proteomes" id="UP001642483">
    <property type="component" value="Unassembled WGS sequence"/>
</dbReference>
<dbReference type="Gene3D" id="3.40.50.1820">
    <property type="entry name" value="alpha/beta hydrolase"/>
    <property type="match status" value="1"/>
</dbReference>
<dbReference type="Gene3D" id="2.60.40.2240">
    <property type="entry name" value="Acyl-CoA thioester hydrolase/BAAT N-terminal domain"/>
    <property type="match status" value="2"/>
</dbReference>
<feature type="domain" description="BAAT/Acyl-CoA thioester hydrolase C-terminal" evidence="3">
    <location>
        <begin position="230"/>
        <end position="440"/>
    </location>
</feature>
<dbReference type="InterPro" id="IPR042490">
    <property type="entry name" value="Thio_Ohase/BAAT_N"/>
</dbReference>
<feature type="domain" description="Acyl-CoA thioester hydrolase/bile acid-CoA amino acid N-acetyltransferase" evidence="2">
    <location>
        <begin position="18"/>
        <end position="157"/>
    </location>
</feature>
<evidence type="ECO:0000313" key="5">
    <source>
        <dbReference type="Proteomes" id="UP001642483"/>
    </source>
</evidence>
<comment type="caution">
    <text evidence="4">The sequence shown here is derived from an EMBL/GenBank/DDBJ whole genome shotgun (WGS) entry which is preliminary data.</text>
</comment>
<dbReference type="InterPro" id="IPR006862">
    <property type="entry name" value="Thio_Ohase/aa_AcTrfase"/>
</dbReference>
<reference evidence="4 5" key="1">
    <citation type="submission" date="2024-02" db="EMBL/GenBank/DDBJ databases">
        <authorList>
            <person name="Daric V."/>
            <person name="Darras S."/>
        </authorList>
    </citation>
    <scope>NUCLEOTIDE SEQUENCE [LARGE SCALE GENOMIC DNA]</scope>
</reference>
<dbReference type="InterPro" id="IPR029058">
    <property type="entry name" value="AB_hydrolase_fold"/>
</dbReference>
<dbReference type="SUPFAM" id="SSF53474">
    <property type="entry name" value="alpha/beta-Hydrolases"/>
    <property type="match status" value="1"/>
</dbReference>
<dbReference type="InterPro" id="IPR016662">
    <property type="entry name" value="Acyl-CoA_thioEstase_long-chain"/>
</dbReference>
<dbReference type="Pfam" id="PF08840">
    <property type="entry name" value="BAAT_C"/>
    <property type="match status" value="1"/>
</dbReference>